<evidence type="ECO:0000256" key="5">
    <source>
        <dbReference type="ARBA" id="ARBA00023186"/>
    </source>
</evidence>
<evidence type="ECO:0000256" key="4">
    <source>
        <dbReference type="ARBA" id="ARBA00022833"/>
    </source>
</evidence>
<dbReference type="CDD" id="cd06257">
    <property type="entry name" value="DnaJ"/>
    <property type="match status" value="1"/>
</dbReference>
<gene>
    <name evidence="10" type="ORF">CLODIP_2_CD01994</name>
</gene>
<keyword evidence="5" id="KW-0143">Chaperone</keyword>
<keyword evidence="4 6" id="KW-0862">Zinc</keyword>
<dbReference type="CDD" id="cd10719">
    <property type="entry name" value="DnaJ_zf"/>
    <property type="match status" value="1"/>
</dbReference>
<feature type="zinc finger region" description="CR-type" evidence="6">
    <location>
        <begin position="462"/>
        <end position="540"/>
    </location>
</feature>
<keyword evidence="1 6" id="KW-0479">Metal-binding</keyword>
<feature type="domain" description="J" evidence="8">
    <location>
        <begin position="311"/>
        <end position="376"/>
    </location>
</feature>
<dbReference type="PROSITE" id="PS50076">
    <property type="entry name" value="DNAJ_2"/>
    <property type="match status" value="1"/>
</dbReference>
<dbReference type="InterPro" id="IPR051938">
    <property type="entry name" value="Apopto_cytoskel_mod"/>
</dbReference>
<dbReference type="GO" id="GO:0005524">
    <property type="term" value="F:ATP binding"/>
    <property type="evidence" value="ECO:0007669"/>
    <property type="project" value="InterPro"/>
</dbReference>
<evidence type="ECO:0000256" key="1">
    <source>
        <dbReference type="ARBA" id="ARBA00022723"/>
    </source>
</evidence>
<evidence type="ECO:0000313" key="10">
    <source>
        <dbReference type="EMBL" id="CAB3379733.1"/>
    </source>
</evidence>
<evidence type="ECO:0000256" key="7">
    <source>
        <dbReference type="SAM" id="SignalP"/>
    </source>
</evidence>
<dbReference type="PROSITE" id="PS00636">
    <property type="entry name" value="DNAJ_1"/>
    <property type="match status" value="1"/>
</dbReference>
<dbReference type="SUPFAM" id="SSF57938">
    <property type="entry name" value="DnaJ/Hsp40 cysteine-rich domain"/>
    <property type="match status" value="1"/>
</dbReference>
<evidence type="ECO:0000256" key="2">
    <source>
        <dbReference type="ARBA" id="ARBA00022737"/>
    </source>
</evidence>
<dbReference type="Pfam" id="PF00226">
    <property type="entry name" value="DnaJ"/>
    <property type="match status" value="1"/>
</dbReference>
<accession>A0A8S1DIA2</accession>
<dbReference type="SUPFAM" id="SSF46565">
    <property type="entry name" value="Chaperone J-domain"/>
    <property type="match status" value="1"/>
</dbReference>
<dbReference type="InterPro" id="IPR018253">
    <property type="entry name" value="DnaJ_domain_CS"/>
</dbReference>
<dbReference type="Gene3D" id="2.60.260.20">
    <property type="entry name" value="Urease metallochaperone UreE, N-terminal domain"/>
    <property type="match status" value="2"/>
</dbReference>
<dbReference type="Pfam" id="PF00684">
    <property type="entry name" value="DnaJ_CXXCXGXG"/>
    <property type="match status" value="1"/>
</dbReference>
<proteinExistence type="inferred from homology"/>
<protein>
    <recommendedName>
        <fullName evidence="12">J domain-containing protein</fullName>
    </recommendedName>
</protein>
<keyword evidence="3 6" id="KW-0863">Zinc-finger</keyword>
<feature type="signal peptide" evidence="7">
    <location>
        <begin position="1"/>
        <end position="19"/>
    </location>
</feature>
<evidence type="ECO:0000259" key="8">
    <source>
        <dbReference type="PROSITE" id="PS50076"/>
    </source>
</evidence>
<dbReference type="GO" id="GO:0031072">
    <property type="term" value="F:heat shock protein binding"/>
    <property type="evidence" value="ECO:0007669"/>
    <property type="project" value="InterPro"/>
</dbReference>
<dbReference type="Pfam" id="PF01556">
    <property type="entry name" value="DnaJ_C"/>
    <property type="match status" value="1"/>
</dbReference>
<sequence length="730" mass="80241">MRATLVILLAVFCATQVLALPCIDQLMDEIEEEKSLISDILEAQEALKEFKSALNSFGHQVTASLLTVTKETAITIKELVEELKKQGLTPEEVATVEQLVKQAKENIAQIVGVNLEDLRKIRGAVITLVNDLIFNHGHVEEDAEALKAVWQVFKNDVVISVKKIHDELLVVKEGFQQIIHAHVEEVGVLFDEAIAKIKNTINAEKIKIDEELVKVNEAGVVAFEAIKKLDLVNMTGVCRIYRIFANRTQNLVPLSRGSVFSICLGSCCVTCARNGSSSVWKKRFALASPCYQFGQYRLFHKSSPLGAAKKDYYQALGIARNASVKDIKKAYYQLAKKYHPDTNKDDPDAGKKFQEVSEAYEVLSDETKRKEYDTWGSTSDQMDIGGGSRAGGRGSTGMGQGFSGNWNFTSNVDPEELFRKIFGEAGFKTGFGEYEDFAESQFGYGAAQEVVMNLTFSQAARGVNKDVNVNVVDTCPKCNGSKCELGTKAIDCPNCRGTGMETVNTGPFVMRTTCRQCHGTRKFIKFPCTECHGKGNTVQRKRVTVPVPAGVENGQTVRMPVGKREIFITFRVEKSDYFKRDGSDIHTEANISLAQAALGGTIRLQGIYEDQTVQIMPGTSSHTRIRLTGKGLKKVNSYGYGDHYVHLKIKIPRSLNPKQSALLLAYAEVEDDTPGVILGVSQQKDGSKLCVDDPNGLVSSVRDALNGGGIKAIAAAETLSDDEETKREKV</sequence>
<dbReference type="SMART" id="SM00271">
    <property type="entry name" value="DnaJ"/>
    <property type="match status" value="1"/>
</dbReference>
<dbReference type="EMBL" id="CADEPI010000194">
    <property type="protein sequence ID" value="CAB3379733.1"/>
    <property type="molecule type" value="Genomic_DNA"/>
</dbReference>
<keyword evidence="11" id="KW-1185">Reference proteome</keyword>
<dbReference type="InterPro" id="IPR036410">
    <property type="entry name" value="HSP_DnaJ_Cys-rich_dom_sf"/>
</dbReference>
<organism evidence="10 11">
    <name type="scientific">Cloeon dipterum</name>
    <dbReference type="NCBI Taxonomy" id="197152"/>
    <lineage>
        <taxon>Eukaryota</taxon>
        <taxon>Metazoa</taxon>
        <taxon>Ecdysozoa</taxon>
        <taxon>Arthropoda</taxon>
        <taxon>Hexapoda</taxon>
        <taxon>Insecta</taxon>
        <taxon>Pterygota</taxon>
        <taxon>Palaeoptera</taxon>
        <taxon>Ephemeroptera</taxon>
        <taxon>Pisciforma</taxon>
        <taxon>Baetidae</taxon>
        <taxon>Cloeon</taxon>
    </lineage>
</organism>
<dbReference type="InterPro" id="IPR012724">
    <property type="entry name" value="DnaJ"/>
</dbReference>
<evidence type="ECO:0000259" key="9">
    <source>
        <dbReference type="PROSITE" id="PS51188"/>
    </source>
</evidence>
<evidence type="ECO:0000313" key="11">
    <source>
        <dbReference type="Proteomes" id="UP000494165"/>
    </source>
</evidence>
<dbReference type="Gene3D" id="1.10.287.110">
    <property type="entry name" value="DnaJ domain"/>
    <property type="match status" value="1"/>
</dbReference>
<dbReference type="InterPro" id="IPR036869">
    <property type="entry name" value="J_dom_sf"/>
</dbReference>
<name>A0A8S1DIA2_9INSE</name>
<reference evidence="10 11" key="1">
    <citation type="submission" date="2020-04" db="EMBL/GenBank/DDBJ databases">
        <authorList>
            <person name="Alioto T."/>
            <person name="Alioto T."/>
            <person name="Gomez Garrido J."/>
        </authorList>
    </citation>
    <scope>NUCLEOTIDE SEQUENCE [LARGE SCALE GENOMIC DNA]</scope>
</reference>
<dbReference type="InterPro" id="IPR001305">
    <property type="entry name" value="HSP_DnaJ_Cys-rich_dom"/>
</dbReference>
<dbReference type="AlphaFoldDB" id="A0A8S1DIA2"/>
<dbReference type="GO" id="GO:0043066">
    <property type="term" value="P:negative regulation of apoptotic process"/>
    <property type="evidence" value="ECO:0007669"/>
    <property type="project" value="TreeGrafter"/>
</dbReference>
<feature type="chain" id="PRO_5035824471" description="J domain-containing protein" evidence="7">
    <location>
        <begin position="20"/>
        <end position="730"/>
    </location>
</feature>
<keyword evidence="7" id="KW-0732">Signal</keyword>
<dbReference type="Proteomes" id="UP000494165">
    <property type="component" value="Unassembled WGS sequence"/>
</dbReference>
<dbReference type="InterPro" id="IPR008971">
    <property type="entry name" value="HSP40/DnaJ_pept-bd"/>
</dbReference>
<dbReference type="GO" id="GO:0008270">
    <property type="term" value="F:zinc ion binding"/>
    <property type="evidence" value="ECO:0007669"/>
    <property type="project" value="UniProtKB-KW"/>
</dbReference>
<dbReference type="PRINTS" id="PR00625">
    <property type="entry name" value="JDOMAIN"/>
</dbReference>
<dbReference type="HAMAP" id="MF_01152">
    <property type="entry name" value="DnaJ"/>
    <property type="match status" value="1"/>
</dbReference>
<dbReference type="CDD" id="cd10747">
    <property type="entry name" value="DnaJ_C"/>
    <property type="match status" value="1"/>
</dbReference>
<dbReference type="FunFam" id="1.10.287.110:FF:000075">
    <property type="entry name" value="Uncharacterized protein, isoform D"/>
    <property type="match status" value="1"/>
</dbReference>
<dbReference type="PANTHER" id="PTHR44145:SF3">
    <property type="entry name" value="DNAJ HOMOLOG SUBFAMILY A MEMBER 3, MITOCHONDRIAL"/>
    <property type="match status" value="1"/>
</dbReference>
<dbReference type="PANTHER" id="PTHR44145">
    <property type="entry name" value="DNAJ HOMOLOG SUBFAMILY A MEMBER 3, MITOCHONDRIAL"/>
    <property type="match status" value="1"/>
</dbReference>
<dbReference type="GO" id="GO:0051082">
    <property type="term" value="F:unfolded protein binding"/>
    <property type="evidence" value="ECO:0007669"/>
    <property type="project" value="InterPro"/>
</dbReference>
<dbReference type="Gene3D" id="2.10.230.10">
    <property type="entry name" value="Heat shock protein DnaJ, cysteine-rich domain"/>
    <property type="match status" value="1"/>
</dbReference>
<evidence type="ECO:0000256" key="6">
    <source>
        <dbReference type="PROSITE-ProRule" id="PRU00546"/>
    </source>
</evidence>
<dbReference type="InterPro" id="IPR002939">
    <property type="entry name" value="DnaJ_C"/>
</dbReference>
<dbReference type="GO" id="GO:0009408">
    <property type="term" value="P:response to heat"/>
    <property type="evidence" value="ECO:0007669"/>
    <property type="project" value="InterPro"/>
</dbReference>
<comment type="caution">
    <text evidence="10">The sequence shown here is derived from an EMBL/GenBank/DDBJ whole genome shotgun (WGS) entry which is preliminary data.</text>
</comment>
<dbReference type="InterPro" id="IPR001623">
    <property type="entry name" value="DnaJ_domain"/>
</dbReference>
<keyword evidence="2" id="KW-0677">Repeat</keyword>
<dbReference type="PROSITE" id="PS51188">
    <property type="entry name" value="ZF_CR"/>
    <property type="match status" value="1"/>
</dbReference>
<dbReference type="GO" id="GO:0007005">
    <property type="term" value="P:mitochondrion organization"/>
    <property type="evidence" value="ECO:0007669"/>
    <property type="project" value="TreeGrafter"/>
</dbReference>
<dbReference type="OrthoDB" id="10256793at2759"/>
<dbReference type="GO" id="GO:0005739">
    <property type="term" value="C:mitochondrion"/>
    <property type="evidence" value="ECO:0007669"/>
    <property type="project" value="TreeGrafter"/>
</dbReference>
<evidence type="ECO:0008006" key="12">
    <source>
        <dbReference type="Google" id="ProtNLM"/>
    </source>
</evidence>
<dbReference type="GO" id="GO:0006457">
    <property type="term" value="P:protein folding"/>
    <property type="evidence" value="ECO:0007669"/>
    <property type="project" value="InterPro"/>
</dbReference>
<evidence type="ECO:0000256" key="3">
    <source>
        <dbReference type="ARBA" id="ARBA00022771"/>
    </source>
</evidence>
<feature type="domain" description="CR-type" evidence="9">
    <location>
        <begin position="462"/>
        <end position="540"/>
    </location>
</feature>
<dbReference type="SUPFAM" id="SSF49493">
    <property type="entry name" value="HSP40/DnaJ peptide-binding domain"/>
    <property type="match status" value="1"/>
</dbReference>
<dbReference type="FunFam" id="2.60.260.20:FF:000005">
    <property type="entry name" value="Chaperone protein dnaJ 1, mitochondrial"/>
    <property type="match status" value="1"/>
</dbReference>